<keyword evidence="3" id="KW-1185">Reference proteome</keyword>
<comment type="caution">
    <text evidence="2">The sequence shown here is derived from an EMBL/GenBank/DDBJ whole genome shotgun (WGS) entry which is preliminary data.</text>
</comment>
<reference evidence="2" key="1">
    <citation type="journal article" date="2023" name="Science">
        <title>Genome structures resolve the early diversification of teleost fishes.</title>
        <authorList>
            <person name="Parey E."/>
            <person name="Louis A."/>
            <person name="Montfort J."/>
            <person name="Bouchez O."/>
            <person name="Roques C."/>
            <person name="Iampietro C."/>
            <person name="Lluch J."/>
            <person name="Castinel A."/>
            <person name="Donnadieu C."/>
            <person name="Desvignes T."/>
            <person name="Floi Bucao C."/>
            <person name="Jouanno E."/>
            <person name="Wen M."/>
            <person name="Mejri S."/>
            <person name="Dirks R."/>
            <person name="Jansen H."/>
            <person name="Henkel C."/>
            <person name="Chen W.J."/>
            <person name="Zahm M."/>
            <person name="Cabau C."/>
            <person name="Klopp C."/>
            <person name="Thompson A.W."/>
            <person name="Robinson-Rechavi M."/>
            <person name="Braasch I."/>
            <person name="Lecointre G."/>
            <person name="Bobe J."/>
            <person name="Postlethwait J.H."/>
            <person name="Berthelot C."/>
            <person name="Roest Crollius H."/>
            <person name="Guiguen Y."/>
        </authorList>
    </citation>
    <scope>NUCLEOTIDE SEQUENCE</scope>
    <source>
        <tissue evidence="2">Blood</tissue>
    </source>
</reference>
<name>A0A9Q1HXF1_CONCO</name>
<gene>
    <name evidence="2" type="ORF">COCON_G00130510</name>
</gene>
<sequence>MLCQALTAAVFSCCLFAGLSALSFVLSKWNACSIGLRSDLDNDTPTSWRVFTRCCERVLLYHGKDPAIINRCCLPWTSGPFCVAEFTT</sequence>
<organism evidence="2 3">
    <name type="scientific">Conger conger</name>
    <name type="common">Conger eel</name>
    <name type="synonym">Muraena conger</name>
    <dbReference type="NCBI Taxonomy" id="82655"/>
    <lineage>
        <taxon>Eukaryota</taxon>
        <taxon>Metazoa</taxon>
        <taxon>Chordata</taxon>
        <taxon>Craniata</taxon>
        <taxon>Vertebrata</taxon>
        <taxon>Euteleostomi</taxon>
        <taxon>Actinopterygii</taxon>
        <taxon>Neopterygii</taxon>
        <taxon>Teleostei</taxon>
        <taxon>Anguilliformes</taxon>
        <taxon>Congridae</taxon>
        <taxon>Conger</taxon>
    </lineage>
</organism>
<feature type="signal peptide" evidence="1">
    <location>
        <begin position="1"/>
        <end position="21"/>
    </location>
</feature>
<dbReference type="Proteomes" id="UP001152803">
    <property type="component" value="Unassembled WGS sequence"/>
</dbReference>
<accession>A0A9Q1HXF1</accession>
<dbReference type="AlphaFoldDB" id="A0A9Q1HXF1"/>
<feature type="chain" id="PRO_5040206844" description="Secreted protein" evidence="1">
    <location>
        <begin position="22"/>
        <end position="88"/>
    </location>
</feature>
<protein>
    <recommendedName>
        <fullName evidence="4">Secreted protein</fullName>
    </recommendedName>
</protein>
<evidence type="ECO:0000313" key="3">
    <source>
        <dbReference type="Proteomes" id="UP001152803"/>
    </source>
</evidence>
<keyword evidence="1" id="KW-0732">Signal</keyword>
<proteinExistence type="predicted"/>
<evidence type="ECO:0000256" key="1">
    <source>
        <dbReference type="SAM" id="SignalP"/>
    </source>
</evidence>
<dbReference type="EMBL" id="JAFJMO010000009">
    <property type="protein sequence ID" value="KAJ8267879.1"/>
    <property type="molecule type" value="Genomic_DNA"/>
</dbReference>
<evidence type="ECO:0008006" key="4">
    <source>
        <dbReference type="Google" id="ProtNLM"/>
    </source>
</evidence>
<evidence type="ECO:0000313" key="2">
    <source>
        <dbReference type="EMBL" id="KAJ8267879.1"/>
    </source>
</evidence>